<dbReference type="AlphaFoldDB" id="A0A733IKB1"/>
<name>A0A733IKB1_SALER</name>
<sequence length="56" mass="6815">MKLCGMMILEIVSYKRTLNKMNTIYHYCSPESFFSIIQNQRLWLSSMDHMNDYMEK</sequence>
<comment type="caution">
    <text evidence="1">The sequence shown here is derived from an EMBL/GenBank/DDBJ whole genome shotgun (WGS) entry which is preliminary data.</text>
</comment>
<evidence type="ECO:0000313" key="1">
    <source>
        <dbReference type="EMBL" id="HAE5688699.1"/>
    </source>
</evidence>
<organism evidence="1">
    <name type="scientific">Salmonella enterica</name>
    <name type="common">Salmonella choleraesuis</name>
    <dbReference type="NCBI Taxonomy" id="28901"/>
    <lineage>
        <taxon>Bacteria</taxon>
        <taxon>Pseudomonadati</taxon>
        <taxon>Pseudomonadota</taxon>
        <taxon>Gammaproteobacteria</taxon>
        <taxon>Enterobacterales</taxon>
        <taxon>Enterobacteriaceae</taxon>
        <taxon>Salmonella</taxon>
    </lineage>
</organism>
<reference evidence="1" key="2">
    <citation type="submission" date="2018-07" db="EMBL/GenBank/DDBJ databases">
        <authorList>
            <consortium name="NCBI Pathogen Detection Project"/>
        </authorList>
    </citation>
    <scope>NUCLEOTIDE SEQUENCE</scope>
    <source>
        <strain evidence="1">15-5387</strain>
    </source>
</reference>
<accession>A0A733IKB1</accession>
<proteinExistence type="predicted"/>
<protein>
    <submittedName>
        <fullName evidence="1">DUF2971 domain-containing protein</fullName>
    </submittedName>
</protein>
<dbReference type="EMBL" id="DAASIP010000132">
    <property type="protein sequence ID" value="HAE5688699.1"/>
    <property type="molecule type" value="Genomic_DNA"/>
</dbReference>
<feature type="non-terminal residue" evidence="1">
    <location>
        <position position="56"/>
    </location>
</feature>
<reference evidence="1" key="1">
    <citation type="journal article" date="2018" name="Genome Biol.">
        <title>SKESA: strategic k-mer extension for scrupulous assemblies.</title>
        <authorList>
            <person name="Souvorov A."/>
            <person name="Agarwala R."/>
            <person name="Lipman D.J."/>
        </authorList>
    </citation>
    <scope>NUCLEOTIDE SEQUENCE</scope>
    <source>
        <strain evidence="1">15-5387</strain>
    </source>
</reference>
<gene>
    <name evidence="1" type="ORF">G4H85_004620</name>
</gene>